<feature type="domain" description="Guanylate cyclase" evidence="2">
    <location>
        <begin position="170"/>
        <end position="302"/>
    </location>
</feature>
<gene>
    <name evidence="3" type="ORF">FHP25_13085</name>
</gene>
<dbReference type="InterPro" id="IPR050697">
    <property type="entry name" value="Adenylyl/Guanylyl_Cyclase_3/4"/>
</dbReference>
<protein>
    <submittedName>
        <fullName evidence="3">Adenylate/guanylate cyclase domain-containing protein</fullName>
    </submittedName>
</protein>
<feature type="transmembrane region" description="Helical" evidence="1">
    <location>
        <begin position="56"/>
        <end position="76"/>
    </location>
</feature>
<sequence length="355" mass="37790">MLYASAISDMALLMAVIWSFHLKYAQTAAFYLKAPTFMYVFIFIALRALRFEARYVLFAGAMGALGWAILLLIVLSGHGGPPNVTHDYTEYLTSNATLIGAEVDKIVAVLLVTSILALAITRARRLLVRAVAERIAAQDLSRFLAPEVADRIRRSELRIAAGEGELRDVTILTTDLRAFSGLSATMAPDSVVKLLQDYQARVCPAIRAAGGSIDKYLGDGILSSFGAAQPSGTDAADALRAADAVAAAVAAWNAERTGQGLPPMRVGMALASGRVIFGAVGDGDRLEYTVIGDAVNRAAKLEKHTKAENVRALCDAATYDRAVSQGYVPPAVRERRAARQVDGVAAPVDLVVITP</sequence>
<dbReference type="PANTHER" id="PTHR43081:SF1">
    <property type="entry name" value="ADENYLATE CYCLASE, TERMINAL-DIFFERENTIATION SPECIFIC"/>
    <property type="match status" value="1"/>
</dbReference>
<dbReference type="InterPro" id="IPR001054">
    <property type="entry name" value="A/G_cyclase"/>
</dbReference>
<dbReference type="SMART" id="SM00044">
    <property type="entry name" value="CYCc"/>
    <property type="match status" value="1"/>
</dbReference>
<keyword evidence="1" id="KW-0472">Membrane</keyword>
<dbReference type="EMBL" id="VDUZ01000012">
    <property type="protein sequence ID" value="TXL76053.1"/>
    <property type="molecule type" value="Genomic_DNA"/>
</dbReference>
<feature type="transmembrane region" description="Helical" evidence="1">
    <location>
        <begin position="30"/>
        <end position="49"/>
    </location>
</feature>
<reference evidence="3 4" key="1">
    <citation type="submission" date="2019-06" db="EMBL/GenBank/DDBJ databases">
        <title>New taxonomy in bacterial strain CC-CFT640, isolated from vineyard.</title>
        <authorList>
            <person name="Lin S.-Y."/>
            <person name="Tsai C.-F."/>
            <person name="Young C.-C."/>
        </authorList>
    </citation>
    <scope>NUCLEOTIDE SEQUENCE [LARGE SCALE GENOMIC DNA]</scope>
    <source>
        <strain evidence="3 4">CC-CFT640</strain>
    </source>
</reference>
<dbReference type="Gene3D" id="3.30.70.1230">
    <property type="entry name" value="Nucleotide cyclase"/>
    <property type="match status" value="1"/>
</dbReference>
<comment type="caution">
    <text evidence="3">The sequence shown here is derived from an EMBL/GenBank/DDBJ whole genome shotgun (WGS) entry which is preliminary data.</text>
</comment>
<proteinExistence type="predicted"/>
<dbReference type="GO" id="GO:0035556">
    <property type="term" value="P:intracellular signal transduction"/>
    <property type="evidence" value="ECO:0007669"/>
    <property type="project" value="InterPro"/>
</dbReference>
<dbReference type="SUPFAM" id="SSF55073">
    <property type="entry name" value="Nucleotide cyclase"/>
    <property type="match status" value="1"/>
</dbReference>
<evidence type="ECO:0000256" key="1">
    <source>
        <dbReference type="SAM" id="Phobius"/>
    </source>
</evidence>
<keyword evidence="4" id="KW-1185">Reference proteome</keyword>
<name>A0A5C8PPF9_9HYPH</name>
<dbReference type="CDD" id="cd07302">
    <property type="entry name" value="CHD"/>
    <property type="match status" value="1"/>
</dbReference>
<dbReference type="OrthoDB" id="9762462at2"/>
<dbReference type="Proteomes" id="UP000321638">
    <property type="component" value="Unassembled WGS sequence"/>
</dbReference>
<evidence type="ECO:0000313" key="3">
    <source>
        <dbReference type="EMBL" id="TXL76053.1"/>
    </source>
</evidence>
<dbReference type="Pfam" id="PF00211">
    <property type="entry name" value="Guanylate_cyc"/>
    <property type="match status" value="1"/>
</dbReference>
<dbReference type="GO" id="GO:0004016">
    <property type="term" value="F:adenylate cyclase activity"/>
    <property type="evidence" value="ECO:0007669"/>
    <property type="project" value="UniProtKB-ARBA"/>
</dbReference>
<dbReference type="PANTHER" id="PTHR43081">
    <property type="entry name" value="ADENYLATE CYCLASE, TERMINAL-DIFFERENTIATION SPECIFIC-RELATED"/>
    <property type="match status" value="1"/>
</dbReference>
<dbReference type="GO" id="GO:0006171">
    <property type="term" value="P:cAMP biosynthetic process"/>
    <property type="evidence" value="ECO:0007669"/>
    <property type="project" value="TreeGrafter"/>
</dbReference>
<dbReference type="AlphaFoldDB" id="A0A5C8PPF9"/>
<dbReference type="PROSITE" id="PS50125">
    <property type="entry name" value="GUANYLATE_CYCLASE_2"/>
    <property type="match status" value="1"/>
</dbReference>
<organism evidence="3 4">
    <name type="scientific">Vineibacter terrae</name>
    <dbReference type="NCBI Taxonomy" id="2586908"/>
    <lineage>
        <taxon>Bacteria</taxon>
        <taxon>Pseudomonadati</taxon>
        <taxon>Pseudomonadota</taxon>
        <taxon>Alphaproteobacteria</taxon>
        <taxon>Hyphomicrobiales</taxon>
        <taxon>Vineibacter</taxon>
    </lineage>
</organism>
<feature type="transmembrane region" description="Helical" evidence="1">
    <location>
        <begin position="96"/>
        <end position="120"/>
    </location>
</feature>
<accession>A0A5C8PPF9</accession>
<keyword evidence="1" id="KW-0812">Transmembrane</keyword>
<evidence type="ECO:0000259" key="2">
    <source>
        <dbReference type="PROSITE" id="PS50125"/>
    </source>
</evidence>
<dbReference type="InterPro" id="IPR029787">
    <property type="entry name" value="Nucleotide_cyclase"/>
</dbReference>
<keyword evidence="1" id="KW-1133">Transmembrane helix</keyword>
<evidence type="ECO:0000313" key="4">
    <source>
        <dbReference type="Proteomes" id="UP000321638"/>
    </source>
</evidence>